<dbReference type="PIRSF" id="PIRSF000097">
    <property type="entry name" value="AKR"/>
    <property type="match status" value="1"/>
</dbReference>
<feature type="domain" description="NADP-dependent oxidoreductase" evidence="7">
    <location>
        <begin position="15"/>
        <end position="283"/>
    </location>
</feature>
<dbReference type="PROSITE" id="PS00798">
    <property type="entry name" value="ALDOKETO_REDUCTASE_1"/>
    <property type="match status" value="1"/>
</dbReference>
<feature type="site" description="Lowers pKa of active site Tyr" evidence="6">
    <location>
        <position position="77"/>
    </location>
</feature>
<dbReference type="PANTHER" id="PTHR11732">
    <property type="entry name" value="ALDO/KETO REDUCTASE"/>
    <property type="match status" value="1"/>
</dbReference>
<dbReference type="InterPro" id="IPR018170">
    <property type="entry name" value="Aldo/ket_reductase_CS"/>
</dbReference>
<evidence type="ECO:0000259" key="7">
    <source>
        <dbReference type="Pfam" id="PF00248"/>
    </source>
</evidence>
<dbReference type="InterPro" id="IPR023210">
    <property type="entry name" value="NADP_OxRdtase_dom"/>
</dbReference>
<accession>A0A9N9XM50</accession>
<keyword evidence="2" id="KW-0521">NADP</keyword>
<dbReference type="Proteomes" id="UP001153712">
    <property type="component" value="Chromosome 12"/>
</dbReference>
<evidence type="ECO:0000256" key="2">
    <source>
        <dbReference type="ARBA" id="ARBA00022857"/>
    </source>
</evidence>
<keyword evidence="3" id="KW-0560">Oxidoreductase</keyword>
<dbReference type="SUPFAM" id="SSF51430">
    <property type="entry name" value="NAD(P)-linked oxidoreductase"/>
    <property type="match status" value="1"/>
</dbReference>
<comment type="similarity">
    <text evidence="1">Belongs to the aldo/keto reductase family.</text>
</comment>
<dbReference type="FunFam" id="3.20.20.100:FF:000006">
    <property type="entry name" value="Aldo-keto reductase family 1 member A1"/>
    <property type="match status" value="1"/>
</dbReference>
<keyword evidence="9" id="KW-1185">Reference proteome</keyword>
<dbReference type="PROSITE" id="PS00062">
    <property type="entry name" value="ALDOKETO_REDUCTASE_2"/>
    <property type="match status" value="1"/>
</dbReference>
<feature type="active site" description="Proton donor" evidence="4">
    <location>
        <position position="48"/>
    </location>
</feature>
<gene>
    <name evidence="8" type="ORF">PHYEVI_LOCUS3298</name>
</gene>
<organism evidence="8 9">
    <name type="scientific">Phyllotreta striolata</name>
    <name type="common">Striped flea beetle</name>
    <name type="synonym">Crioceris striolata</name>
    <dbReference type="NCBI Taxonomy" id="444603"/>
    <lineage>
        <taxon>Eukaryota</taxon>
        <taxon>Metazoa</taxon>
        <taxon>Ecdysozoa</taxon>
        <taxon>Arthropoda</taxon>
        <taxon>Hexapoda</taxon>
        <taxon>Insecta</taxon>
        <taxon>Pterygota</taxon>
        <taxon>Neoptera</taxon>
        <taxon>Endopterygota</taxon>
        <taxon>Coleoptera</taxon>
        <taxon>Polyphaga</taxon>
        <taxon>Cucujiformia</taxon>
        <taxon>Chrysomeloidea</taxon>
        <taxon>Chrysomelidae</taxon>
        <taxon>Galerucinae</taxon>
        <taxon>Alticini</taxon>
        <taxon>Phyllotreta</taxon>
    </lineage>
</organism>
<dbReference type="InterPro" id="IPR036812">
    <property type="entry name" value="NAD(P)_OxRdtase_dom_sf"/>
</dbReference>
<dbReference type="Gene3D" id="3.20.20.100">
    <property type="entry name" value="NADP-dependent oxidoreductase domain"/>
    <property type="match status" value="1"/>
</dbReference>
<evidence type="ECO:0000256" key="4">
    <source>
        <dbReference type="PIRSR" id="PIRSR000097-1"/>
    </source>
</evidence>
<evidence type="ECO:0000256" key="1">
    <source>
        <dbReference type="ARBA" id="ARBA00007905"/>
    </source>
</evidence>
<evidence type="ECO:0000256" key="6">
    <source>
        <dbReference type="PIRSR" id="PIRSR000097-3"/>
    </source>
</evidence>
<evidence type="ECO:0000256" key="5">
    <source>
        <dbReference type="PIRSR" id="PIRSR000097-2"/>
    </source>
</evidence>
<sequence length="310" mass="34890">MLYQNNGAYKIPVLGLGTFLSTDEQVLKNVLNAALEQGYRHIDTAAVYKNEHIIGSVLKEWISSGKVKREDLFITTKLQPSFLFEDKVEEAMKSSLDNLQLDYVDLWLIHLPIAMKYEEGGKLEPQPTNLEAVWKKMEEQVDAGKTRTIGVSNFNISQIQRIKNIARIQPANLQVEINLFFQNKELVQFALKNNMSVVAYGPLGNPGLPAARREGLPSVLEDETVKKIATKHNKTAAQVAFRYLVQKGLVTIPKCSSAARVKENIDIFDFELDANDMKVLEGLDRGEAARVFSMKLTPGIEDHPEFPFKN</sequence>
<dbReference type="PRINTS" id="PR00069">
    <property type="entry name" value="ALDKETRDTASE"/>
</dbReference>
<evidence type="ECO:0000313" key="9">
    <source>
        <dbReference type="Proteomes" id="UP001153712"/>
    </source>
</evidence>
<evidence type="ECO:0000256" key="3">
    <source>
        <dbReference type="ARBA" id="ARBA00023002"/>
    </source>
</evidence>
<name>A0A9N9XM50_PHYSR</name>
<dbReference type="OrthoDB" id="416253at2759"/>
<feature type="binding site" evidence="5">
    <location>
        <position position="110"/>
    </location>
    <ligand>
        <name>substrate</name>
    </ligand>
</feature>
<proteinExistence type="inferred from homology"/>
<reference evidence="8" key="1">
    <citation type="submission" date="2022-01" db="EMBL/GenBank/DDBJ databases">
        <authorList>
            <person name="King R."/>
        </authorList>
    </citation>
    <scope>NUCLEOTIDE SEQUENCE</scope>
</reference>
<protein>
    <recommendedName>
        <fullName evidence="7">NADP-dependent oxidoreductase domain-containing protein</fullName>
    </recommendedName>
</protein>
<evidence type="ECO:0000313" key="8">
    <source>
        <dbReference type="EMBL" id="CAG9856885.1"/>
    </source>
</evidence>
<dbReference type="GO" id="GO:0016491">
    <property type="term" value="F:oxidoreductase activity"/>
    <property type="evidence" value="ECO:0007669"/>
    <property type="project" value="UniProtKB-KW"/>
</dbReference>
<dbReference type="InterPro" id="IPR020471">
    <property type="entry name" value="AKR"/>
</dbReference>
<dbReference type="EMBL" id="OU900105">
    <property type="protein sequence ID" value="CAG9856885.1"/>
    <property type="molecule type" value="Genomic_DNA"/>
</dbReference>
<dbReference type="AlphaFoldDB" id="A0A9N9XM50"/>
<dbReference type="Pfam" id="PF00248">
    <property type="entry name" value="Aldo_ket_red"/>
    <property type="match status" value="1"/>
</dbReference>